<reference evidence="3" key="1">
    <citation type="journal article" date="2013" name="Genome Announc.">
        <title>Draft Genome Sequence of Agarivorans albus Strain MKT 106T, an Agarolytic Marine Bacterium.</title>
        <authorList>
            <person name="Yasuike M."/>
            <person name="Nakamura Y."/>
            <person name="Kai W."/>
            <person name="Fujiwara A."/>
            <person name="Fukui Y."/>
            <person name="Satomi M."/>
            <person name="Sano M."/>
        </authorList>
    </citation>
    <scope>NUCLEOTIDE SEQUENCE [LARGE SCALE GENOMIC DNA]</scope>
</reference>
<gene>
    <name evidence="3" type="ORF">AALB_0882</name>
</gene>
<proteinExistence type="predicted"/>
<evidence type="ECO:0000256" key="2">
    <source>
        <dbReference type="SAM" id="Phobius"/>
    </source>
</evidence>
<dbReference type="Proteomes" id="UP000014461">
    <property type="component" value="Unassembled WGS sequence"/>
</dbReference>
<evidence type="ECO:0000313" key="4">
    <source>
        <dbReference type="Proteomes" id="UP000014461"/>
    </source>
</evidence>
<protein>
    <recommendedName>
        <fullName evidence="5">Phage tail collar domain-containing protein</fullName>
    </recommendedName>
</protein>
<dbReference type="RefSeq" id="WP_016400570.1">
    <property type="nucleotide sequence ID" value="NZ_BARX01000004.1"/>
</dbReference>
<feature type="transmembrane region" description="Helical" evidence="2">
    <location>
        <begin position="12"/>
        <end position="31"/>
    </location>
</feature>
<keyword evidence="2" id="KW-0472">Membrane</keyword>
<dbReference type="SUPFAM" id="SSF88874">
    <property type="entry name" value="Receptor-binding domain of short tail fibre protein gp12"/>
    <property type="match status" value="1"/>
</dbReference>
<comment type="caution">
    <text evidence="3">The sequence shown here is derived from an EMBL/GenBank/DDBJ whole genome shotgun (WGS) entry which is preliminary data.</text>
</comment>
<dbReference type="OrthoDB" id="6402811at2"/>
<feature type="coiled-coil region" evidence="1">
    <location>
        <begin position="49"/>
        <end position="83"/>
    </location>
</feature>
<evidence type="ECO:0008006" key="5">
    <source>
        <dbReference type="Google" id="ProtNLM"/>
    </source>
</evidence>
<evidence type="ECO:0000256" key="1">
    <source>
        <dbReference type="SAM" id="Coils"/>
    </source>
</evidence>
<keyword evidence="1" id="KW-0175">Coiled coil</keyword>
<keyword evidence="2" id="KW-1133">Transmembrane helix</keyword>
<dbReference type="EMBL" id="BARX01000004">
    <property type="protein sequence ID" value="GAD00802.1"/>
    <property type="molecule type" value="Genomic_DNA"/>
</dbReference>
<organism evidence="3 4">
    <name type="scientific">Agarivorans albus MKT 106</name>
    <dbReference type="NCBI Taxonomy" id="1331007"/>
    <lineage>
        <taxon>Bacteria</taxon>
        <taxon>Pseudomonadati</taxon>
        <taxon>Pseudomonadota</taxon>
        <taxon>Gammaproteobacteria</taxon>
        <taxon>Alteromonadales</taxon>
        <taxon>Alteromonadaceae</taxon>
        <taxon>Agarivorans</taxon>
    </lineage>
</organism>
<name>R9PHJ4_AGAAL</name>
<dbReference type="AlphaFoldDB" id="R9PHJ4"/>
<evidence type="ECO:0000313" key="3">
    <source>
        <dbReference type="EMBL" id="GAD00802.1"/>
    </source>
</evidence>
<keyword evidence="4" id="KW-1185">Reference proteome</keyword>
<keyword evidence="2" id="KW-0812">Transmembrane</keyword>
<dbReference type="STRING" id="1331007.AALB_0882"/>
<accession>R9PHJ4</accession>
<sequence>MDESRKVQLQVSFVSGLGGAIIAAAVTYWSAVDKSKNEAILNKALADSKEQYLEQIKDSIGNIARAEANAETAAINAQKLISNLTAQEERANLILSKLSTIEKDSSNQVVELNDNNMEKLQKGLASEYEKFQMPSGAVISFNLARCPKGWKEFEPAYGRFVRGIDKTGRIDPDGVRLSGNIQNDMFSQHDHGGNYSFFQPAGAGGADHKNLMIQGGVGAQSFKLQSNGGIETRPKNVALLYCEKQ</sequence>